<dbReference type="EMBL" id="JACIDC010000004">
    <property type="protein sequence ID" value="MBB4039868.1"/>
    <property type="molecule type" value="Genomic_DNA"/>
</dbReference>
<comment type="similarity">
    <text evidence="2">Belongs to the EamA transporter family.</text>
</comment>
<dbReference type="Gene3D" id="1.10.3730.20">
    <property type="match status" value="1"/>
</dbReference>
<dbReference type="AlphaFoldDB" id="A0A7W6N789"/>
<evidence type="ECO:0000313" key="8">
    <source>
        <dbReference type="EMBL" id="MBB4039868.1"/>
    </source>
</evidence>
<feature type="transmembrane region" description="Helical" evidence="6">
    <location>
        <begin position="240"/>
        <end position="259"/>
    </location>
</feature>
<feature type="domain" description="EamA" evidence="7">
    <location>
        <begin position="143"/>
        <end position="282"/>
    </location>
</feature>
<name>A0A7W6N789_9HYPH</name>
<accession>A0A7W6N789</accession>
<feature type="transmembrane region" description="Helical" evidence="6">
    <location>
        <begin position="54"/>
        <end position="77"/>
    </location>
</feature>
<evidence type="ECO:0000256" key="1">
    <source>
        <dbReference type="ARBA" id="ARBA00004141"/>
    </source>
</evidence>
<evidence type="ECO:0000256" key="2">
    <source>
        <dbReference type="ARBA" id="ARBA00007362"/>
    </source>
</evidence>
<proteinExistence type="inferred from homology"/>
<feature type="domain" description="EamA" evidence="7">
    <location>
        <begin position="2"/>
        <end position="127"/>
    </location>
</feature>
<feature type="transmembrane region" description="Helical" evidence="6">
    <location>
        <begin position="178"/>
        <end position="197"/>
    </location>
</feature>
<feature type="transmembrane region" description="Helical" evidence="6">
    <location>
        <begin position="209"/>
        <end position="228"/>
    </location>
</feature>
<protein>
    <submittedName>
        <fullName evidence="8">Drug/metabolite transporter (DMT)-like permease</fullName>
    </submittedName>
</protein>
<gene>
    <name evidence="8" type="ORF">GGR34_001515</name>
</gene>
<reference evidence="8 9" key="1">
    <citation type="submission" date="2020-08" db="EMBL/GenBank/DDBJ databases">
        <title>Genomic Encyclopedia of Type Strains, Phase IV (KMG-IV): sequencing the most valuable type-strain genomes for metagenomic binning, comparative biology and taxonomic classification.</title>
        <authorList>
            <person name="Goeker M."/>
        </authorList>
    </citation>
    <scope>NUCLEOTIDE SEQUENCE [LARGE SCALE GENOMIC DNA]</scope>
    <source>
        <strain evidence="8 9">DSM 15743</strain>
    </source>
</reference>
<feature type="transmembrane region" description="Helical" evidence="6">
    <location>
        <begin position="115"/>
        <end position="133"/>
    </location>
</feature>
<dbReference type="GO" id="GO:0016020">
    <property type="term" value="C:membrane"/>
    <property type="evidence" value="ECO:0007669"/>
    <property type="project" value="UniProtKB-SubCell"/>
</dbReference>
<organism evidence="8 9">
    <name type="scientific">Microvirga flocculans</name>
    <dbReference type="NCBI Taxonomy" id="217168"/>
    <lineage>
        <taxon>Bacteria</taxon>
        <taxon>Pseudomonadati</taxon>
        <taxon>Pseudomonadota</taxon>
        <taxon>Alphaproteobacteria</taxon>
        <taxon>Hyphomicrobiales</taxon>
        <taxon>Methylobacteriaceae</taxon>
        <taxon>Microvirga</taxon>
    </lineage>
</organism>
<keyword evidence="9" id="KW-1185">Reference proteome</keyword>
<feature type="transmembrane region" description="Helical" evidence="6">
    <location>
        <begin position="145"/>
        <end position="166"/>
    </location>
</feature>
<evidence type="ECO:0000313" key="9">
    <source>
        <dbReference type="Proteomes" id="UP000519439"/>
    </source>
</evidence>
<comment type="subcellular location">
    <subcellularLocation>
        <location evidence="1">Membrane</location>
        <topology evidence="1">Multi-pass membrane protein</topology>
    </subcellularLocation>
</comment>
<feature type="transmembrane region" description="Helical" evidence="6">
    <location>
        <begin position="22"/>
        <end position="42"/>
    </location>
</feature>
<dbReference type="InterPro" id="IPR000620">
    <property type="entry name" value="EamA_dom"/>
</dbReference>
<dbReference type="PANTHER" id="PTHR32322:SF2">
    <property type="entry name" value="EAMA DOMAIN-CONTAINING PROTEIN"/>
    <property type="match status" value="1"/>
</dbReference>
<dbReference type="InterPro" id="IPR050638">
    <property type="entry name" value="AA-Vitamin_Transporters"/>
</dbReference>
<comment type="caution">
    <text evidence="8">The sequence shown here is derived from an EMBL/GenBank/DDBJ whole genome shotgun (WGS) entry which is preliminary data.</text>
</comment>
<evidence type="ECO:0000256" key="6">
    <source>
        <dbReference type="SAM" id="Phobius"/>
    </source>
</evidence>
<evidence type="ECO:0000256" key="3">
    <source>
        <dbReference type="ARBA" id="ARBA00022692"/>
    </source>
</evidence>
<feature type="transmembrane region" description="Helical" evidence="6">
    <location>
        <begin position="271"/>
        <end position="289"/>
    </location>
</feature>
<dbReference type="SUPFAM" id="SSF103481">
    <property type="entry name" value="Multidrug resistance efflux transporter EmrE"/>
    <property type="match status" value="2"/>
</dbReference>
<dbReference type="InterPro" id="IPR037185">
    <property type="entry name" value="EmrE-like"/>
</dbReference>
<keyword evidence="5 6" id="KW-0472">Membrane</keyword>
<keyword evidence="4 6" id="KW-1133">Transmembrane helix</keyword>
<evidence type="ECO:0000256" key="5">
    <source>
        <dbReference type="ARBA" id="ARBA00023136"/>
    </source>
</evidence>
<evidence type="ECO:0000256" key="4">
    <source>
        <dbReference type="ARBA" id="ARBA00022989"/>
    </source>
</evidence>
<evidence type="ECO:0000259" key="7">
    <source>
        <dbReference type="Pfam" id="PF00892"/>
    </source>
</evidence>
<dbReference type="Proteomes" id="UP000519439">
    <property type="component" value="Unassembled WGS sequence"/>
</dbReference>
<feature type="transmembrane region" description="Helical" evidence="6">
    <location>
        <begin position="83"/>
        <end position="103"/>
    </location>
</feature>
<keyword evidence="3 6" id="KW-0812">Transmembrane</keyword>
<dbReference type="PANTHER" id="PTHR32322">
    <property type="entry name" value="INNER MEMBRANE TRANSPORTER"/>
    <property type="match status" value="1"/>
</dbReference>
<sequence>MCLIWGATWIAIKVGVALVPPILFSGTRFVMAGALLLAYRWAAGHPITIQRQDCPRLTVATLFMVTLTYALLFWGALHVSSGLAAVIDLSFLPVALLAFAVALGEEQLHSRRLGALVLGISGLLLLFGPKAFVGQDSSTLELWGGAAIALSALIYAAGSVLARPLLRHYPSTLISGHTLLWGGALTTLAALAFEPGASDALPPRWNASAWASWLFLVLGGSIAAYTIYLKLVRDWGPSRAGAYCFVSPAIAVLLGMIVLNETVTPHEWAGMAIMLAAAWLAIRNAPAFVPERPMSQEME</sequence>
<dbReference type="Pfam" id="PF00892">
    <property type="entry name" value="EamA"/>
    <property type="match status" value="2"/>
</dbReference>